<name>A0A6G0WEP6_9STRA</name>
<gene>
    <name evidence="2" type="ORF">Ae201684_016576</name>
</gene>
<feature type="transmembrane region" description="Helical" evidence="1">
    <location>
        <begin position="66"/>
        <end position="83"/>
    </location>
</feature>
<organism evidence="2 3">
    <name type="scientific">Aphanomyces euteiches</name>
    <dbReference type="NCBI Taxonomy" id="100861"/>
    <lineage>
        <taxon>Eukaryota</taxon>
        <taxon>Sar</taxon>
        <taxon>Stramenopiles</taxon>
        <taxon>Oomycota</taxon>
        <taxon>Saprolegniomycetes</taxon>
        <taxon>Saprolegniales</taxon>
        <taxon>Verrucalvaceae</taxon>
        <taxon>Aphanomyces</taxon>
    </lineage>
</organism>
<dbReference type="Proteomes" id="UP000481153">
    <property type="component" value="Unassembled WGS sequence"/>
</dbReference>
<dbReference type="AlphaFoldDB" id="A0A6G0WEP6"/>
<sequence length="372" mass="41180">MTAAVHCLQEAEQPQPPRSQQISTWLFNVSFSISILKHLVTAVYLAAQILIFALTDTAQRRAARVYAINSVIVIYALLLALHLDSPIKSTNCETKSSWLDLDATAPTVELVCQSYEAFQLASLLVDHNLVIFYVILVALHVVVLSSFLCLKQSTLAHHLLLGWTSSLLSFCLHALFTLQPESRLECSTYPLLYIHYNFVTSLENLVAKTVIQLSSIVASWRHVANLELSSRCQGQLPSAAASMHMKNKRLLKLYWICSVGWALVLLGSLIGAFKPTCPPVCATRASPLWSRKCHCTYAHVNCHTLGFLGDSDVDSLLRADELGCGLLVLQVSRCDLSKGLTTATLNQFQSLFFLAIKFTKYLDMGCNLAIFS</sequence>
<dbReference type="VEuPathDB" id="FungiDB:AeMF1_013414"/>
<evidence type="ECO:0000313" key="3">
    <source>
        <dbReference type="Proteomes" id="UP000481153"/>
    </source>
</evidence>
<keyword evidence="1" id="KW-0472">Membrane</keyword>
<feature type="transmembrane region" description="Helical" evidence="1">
    <location>
        <begin position="130"/>
        <end position="150"/>
    </location>
</feature>
<comment type="caution">
    <text evidence="2">The sequence shown here is derived from an EMBL/GenBank/DDBJ whole genome shotgun (WGS) entry which is preliminary data.</text>
</comment>
<protein>
    <submittedName>
        <fullName evidence="2">Uncharacterized protein</fullName>
    </submittedName>
</protein>
<reference evidence="2 3" key="1">
    <citation type="submission" date="2019-07" db="EMBL/GenBank/DDBJ databases">
        <title>Genomics analysis of Aphanomyces spp. identifies a new class of oomycete effector associated with host adaptation.</title>
        <authorList>
            <person name="Gaulin E."/>
        </authorList>
    </citation>
    <scope>NUCLEOTIDE SEQUENCE [LARGE SCALE GENOMIC DNA]</scope>
    <source>
        <strain evidence="2 3">ATCC 201684</strain>
    </source>
</reference>
<keyword evidence="1" id="KW-1133">Transmembrane helix</keyword>
<dbReference type="EMBL" id="VJMJ01000261">
    <property type="protein sequence ID" value="KAF0724827.1"/>
    <property type="molecule type" value="Genomic_DNA"/>
</dbReference>
<feature type="transmembrane region" description="Helical" evidence="1">
    <location>
        <begin position="35"/>
        <end position="54"/>
    </location>
</feature>
<proteinExistence type="predicted"/>
<keyword evidence="1" id="KW-0812">Transmembrane</keyword>
<evidence type="ECO:0000313" key="2">
    <source>
        <dbReference type="EMBL" id="KAF0724827.1"/>
    </source>
</evidence>
<keyword evidence="3" id="KW-1185">Reference proteome</keyword>
<feature type="transmembrane region" description="Helical" evidence="1">
    <location>
        <begin position="253"/>
        <end position="273"/>
    </location>
</feature>
<accession>A0A6G0WEP6</accession>
<evidence type="ECO:0000256" key="1">
    <source>
        <dbReference type="SAM" id="Phobius"/>
    </source>
</evidence>